<name>A0A0X8F9L4_9LACT</name>
<organism evidence="3 4">
    <name type="scientific">Aerococcus sanguinicola</name>
    <dbReference type="NCBI Taxonomy" id="119206"/>
    <lineage>
        <taxon>Bacteria</taxon>
        <taxon>Bacillati</taxon>
        <taxon>Bacillota</taxon>
        <taxon>Bacilli</taxon>
        <taxon>Lactobacillales</taxon>
        <taxon>Aerococcaceae</taxon>
        <taxon>Aerococcus</taxon>
    </lineage>
</organism>
<proteinExistence type="predicted"/>
<reference evidence="4" key="2">
    <citation type="submission" date="2016-01" db="EMBL/GenBank/DDBJ databases">
        <title>Six Aerococcus type strain genome sequencing and assembly using PacBio and Illumina Hiseq.</title>
        <authorList>
            <person name="Carkaci D."/>
            <person name="Dargis R."/>
            <person name="Nielsen X.C."/>
            <person name="Skovgaard O."/>
            <person name="Fuursted K."/>
            <person name="Christensen J.J."/>
        </authorList>
    </citation>
    <scope>NUCLEOTIDE SEQUENCE [LARGE SCALE GENOMIC DNA]</scope>
    <source>
        <strain evidence="4">CCUG43001</strain>
    </source>
</reference>
<dbReference type="Pfam" id="PF08861">
    <property type="entry name" value="DUF1828"/>
    <property type="match status" value="1"/>
</dbReference>
<gene>
    <name evidence="3" type="ORF">AWM72_00130</name>
</gene>
<dbReference type="InterPro" id="IPR014960">
    <property type="entry name" value="DUF1828"/>
</dbReference>
<feature type="domain" description="DUF1828" evidence="1">
    <location>
        <begin position="32"/>
        <end position="122"/>
    </location>
</feature>
<dbReference type="GeneID" id="92902480"/>
<protein>
    <recommendedName>
        <fullName evidence="5">DUF1828 domain-containing protein</fullName>
    </recommendedName>
</protein>
<dbReference type="InterPro" id="IPR014961">
    <property type="entry name" value="DUF1829"/>
</dbReference>
<dbReference type="Pfam" id="PF08862">
    <property type="entry name" value="DUF1829"/>
    <property type="match status" value="1"/>
</dbReference>
<feature type="domain" description="DUF1829" evidence="2">
    <location>
        <begin position="161"/>
        <end position="245"/>
    </location>
</feature>
<evidence type="ECO:0000313" key="4">
    <source>
        <dbReference type="Proteomes" id="UP000069912"/>
    </source>
</evidence>
<evidence type="ECO:0008006" key="5">
    <source>
        <dbReference type="Google" id="ProtNLM"/>
    </source>
</evidence>
<sequence>MNVEDIKKDYLNYIKENTNVNLHKDEVYSVDTPFIDSFGDGISFSIKFDGKLYKITDDGFASWELDLAGINLNKKSKRKELFTNSIDFHGFNLSDNKEIYRKVSQKEIGQAIHDMTQLLINIYDLTYLSRNNVASQFYQDVDAYFSHNDSYAVFPDFNITGKSQLNHRFNYVFLQKGINKLAKVHTRVDKQQVNSILTSWLDTTAVRKNNEKLYVILSNEGYHDITDENLIALESYEISILNFDNKDSLINNLGA</sequence>
<dbReference type="EMBL" id="CP014160">
    <property type="protein sequence ID" value="AMB93288.1"/>
    <property type="molecule type" value="Genomic_DNA"/>
</dbReference>
<dbReference type="RefSeq" id="WP_067971423.1">
    <property type="nucleotide sequence ID" value="NZ_CAJHKM010000003.1"/>
</dbReference>
<accession>A0A0X8F9L4</accession>
<evidence type="ECO:0000259" key="2">
    <source>
        <dbReference type="Pfam" id="PF08862"/>
    </source>
</evidence>
<dbReference type="Proteomes" id="UP000069912">
    <property type="component" value="Chromosome"/>
</dbReference>
<evidence type="ECO:0000259" key="1">
    <source>
        <dbReference type="Pfam" id="PF08861"/>
    </source>
</evidence>
<reference evidence="3 4" key="1">
    <citation type="journal article" date="2016" name="Genome Announc.">
        <title>Complete Genome Sequences of Aerococcus christensenii CCUG 28831T, Aerococcus sanguinicola CCUG 43001T, Aerococcus urinae CCUG 36881T, Aerococcus urinaeequi CCUG 28094T, Aerococcus urinaehominis CCUG 42038 BT, and Aerococcus viridans CCUG 4311T.</title>
        <authorList>
            <person name="Carkaci D."/>
            <person name="Dargis R."/>
            <person name="Nielsen X.C."/>
            <person name="Skovgaard O."/>
            <person name="Fuursted K."/>
            <person name="Christensen J.J."/>
        </authorList>
    </citation>
    <scope>NUCLEOTIDE SEQUENCE [LARGE SCALE GENOMIC DNA]</scope>
    <source>
        <strain evidence="3 4">CCUG43001</strain>
    </source>
</reference>
<keyword evidence="4" id="KW-1185">Reference proteome</keyword>
<dbReference type="AlphaFoldDB" id="A0A0X8F9L4"/>
<evidence type="ECO:0000313" key="3">
    <source>
        <dbReference type="EMBL" id="AMB93288.1"/>
    </source>
</evidence>
<dbReference type="KEGG" id="asan:AWM72_00130"/>